<protein>
    <submittedName>
        <fullName evidence="2">Uncharacterized protein</fullName>
    </submittedName>
</protein>
<feature type="compositionally biased region" description="Basic and acidic residues" evidence="1">
    <location>
        <begin position="22"/>
        <end position="48"/>
    </location>
</feature>
<evidence type="ECO:0000313" key="3">
    <source>
        <dbReference type="Proteomes" id="UP000233556"/>
    </source>
</evidence>
<evidence type="ECO:0000256" key="1">
    <source>
        <dbReference type="SAM" id="MobiDB-lite"/>
    </source>
</evidence>
<organism evidence="2 3">
    <name type="scientific">Limosa lapponica baueri</name>
    <dbReference type="NCBI Taxonomy" id="1758121"/>
    <lineage>
        <taxon>Eukaryota</taxon>
        <taxon>Metazoa</taxon>
        <taxon>Chordata</taxon>
        <taxon>Craniata</taxon>
        <taxon>Vertebrata</taxon>
        <taxon>Euteleostomi</taxon>
        <taxon>Archelosauria</taxon>
        <taxon>Archosauria</taxon>
        <taxon>Dinosauria</taxon>
        <taxon>Saurischia</taxon>
        <taxon>Theropoda</taxon>
        <taxon>Coelurosauria</taxon>
        <taxon>Aves</taxon>
        <taxon>Neognathae</taxon>
        <taxon>Neoaves</taxon>
        <taxon>Charadriiformes</taxon>
        <taxon>Scolopacidae</taxon>
        <taxon>Limosa</taxon>
    </lineage>
</organism>
<evidence type="ECO:0000313" key="2">
    <source>
        <dbReference type="EMBL" id="PKU26827.1"/>
    </source>
</evidence>
<accession>A0A2I0SZ43</accession>
<name>A0A2I0SZ43_LIMLA</name>
<sequence length="260" mass="30350">MQAKVDELYACHLESNAMDIDLVDRKDSSESQKDEPERAERSPDCGRSLRRESSFRCSVENLWEECKNIIKASSQKSQRIQELLQQVEDLKKRLYDTENCNNQLKTKLNEIANQDRQSLKEKDLLNQLQEEIQKKSQDFEKQTAEDQRVIARFEEEVTNYKGKISELECLLEAFRAKDDSVAKLEVELKEKECIILNLESNTVALQEKCASSDKKLKELNDQEANLKEEAVQLMNNLENMKQSLQEKERNEDEQVQSIEL</sequence>
<reference evidence="3" key="2">
    <citation type="submission" date="2017-12" db="EMBL/GenBank/DDBJ databases">
        <title>Genome sequence of the Bar-tailed Godwit (Limosa lapponica baueri).</title>
        <authorList>
            <person name="Lima N.C.B."/>
            <person name="Parody-Merino A.M."/>
            <person name="Battley P.F."/>
            <person name="Fidler A.E."/>
            <person name="Prosdocimi F."/>
        </authorList>
    </citation>
    <scope>NUCLEOTIDE SEQUENCE [LARGE SCALE GENOMIC DNA]</scope>
</reference>
<dbReference type="AlphaFoldDB" id="A0A2I0SZ43"/>
<keyword evidence="3" id="KW-1185">Reference proteome</keyword>
<reference evidence="3" key="1">
    <citation type="submission" date="2017-11" db="EMBL/GenBank/DDBJ databases">
        <authorList>
            <person name="Lima N.C."/>
            <person name="Parody-Merino A.M."/>
            <person name="Battley P.F."/>
            <person name="Fidler A.E."/>
            <person name="Prosdocimi F."/>
        </authorList>
    </citation>
    <scope>NUCLEOTIDE SEQUENCE [LARGE SCALE GENOMIC DNA]</scope>
</reference>
<dbReference type="Proteomes" id="UP000233556">
    <property type="component" value="Unassembled WGS sequence"/>
</dbReference>
<feature type="region of interest" description="Disordered" evidence="1">
    <location>
        <begin position="21"/>
        <end position="48"/>
    </location>
</feature>
<dbReference type="EMBL" id="KZ535625">
    <property type="protein sequence ID" value="PKU26827.1"/>
    <property type="molecule type" value="Genomic_DNA"/>
</dbReference>
<proteinExistence type="predicted"/>
<dbReference type="OrthoDB" id="123929at2759"/>
<gene>
    <name evidence="2" type="ORF">llap_22869</name>
</gene>
<feature type="region of interest" description="Disordered" evidence="1">
    <location>
        <begin position="241"/>
        <end position="260"/>
    </location>
</feature>